<proteinExistence type="predicted"/>
<comment type="caution">
    <text evidence="1">The sequence shown here is derived from an EMBL/GenBank/DDBJ whole genome shotgun (WGS) entry which is preliminary data.</text>
</comment>
<accession>A0A645GBI6</accession>
<reference evidence="1" key="1">
    <citation type="submission" date="2019-08" db="EMBL/GenBank/DDBJ databases">
        <authorList>
            <person name="Kucharzyk K."/>
            <person name="Murdoch R.W."/>
            <person name="Higgins S."/>
            <person name="Loffler F."/>
        </authorList>
    </citation>
    <scope>NUCLEOTIDE SEQUENCE</scope>
</reference>
<protein>
    <submittedName>
        <fullName evidence="1">Uncharacterized protein</fullName>
    </submittedName>
</protein>
<dbReference type="EMBL" id="VSSQ01069178">
    <property type="protein sequence ID" value="MPN21243.1"/>
    <property type="molecule type" value="Genomic_DNA"/>
</dbReference>
<sequence>MFTLLTLAAPSIVISPMLMLALPPPAVMSLALLPDTVMRLLVMSEPAEPLPEAKPGMVILPLWANAAPQDMARKATAVVAIFRIFMILKELRENRNAAFFGTPGDSRGELILSP</sequence>
<name>A0A645GBI6_9ZZZZ</name>
<gene>
    <name evidence="1" type="ORF">SDC9_168622</name>
</gene>
<dbReference type="AlphaFoldDB" id="A0A645GBI6"/>
<organism evidence="1">
    <name type="scientific">bioreactor metagenome</name>
    <dbReference type="NCBI Taxonomy" id="1076179"/>
    <lineage>
        <taxon>unclassified sequences</taxon>
        <taxon>metagenomes</taxon>
        <taxon>ecological metagenomes</taxon>
    </lineage>
</organism>
<evidence type="ECO:0000313" key="1">
    <source>
        <dbReference type="EMBL" id="MPN21243.1"/>
    </source>
</evidence>